<name>A0A9P6XL99_9FUNG</name>
<proteinExistence type="predicted"/>
<dbReference type="Proteomes" id="UP000740926">
    <property type="component" value="Unassembled WGS sequence"/>
</dbReference>
<gene>
    <name evidence="1" type="ORF">G6F50_018720</name>
</gene>
<comment type="caution">
    <text evidence="1">The sequence shown here is derived from an EMBL/GenBank/DDBJ whole genome shotgun (WGS) entry which is preliminary data.</text>
</comment>
<keyword evidence="2" id="KW-1185">Reference proteome</keyword>
<dbReference type="InterPro" id="IPR036709">
    <property type="entry name" value="Autotransporte_beta_dom_sf"/>
</dbReference>
<evidence type="ECO:0000313" key="2">
    <source>
        <dbReference type="Proteomes" id="UP000740926"/>
    </source>
</evidence>
<dbReference type="AlphaFoldDB" id="A0A9P6XL99"/>
<organism evidence="1 2">
    <name type="scientific">Rhizopus delemar</name>
    <dbReference type="NCBI Taxonomy" id="936053"/>
    <lineage>
        <taxon>Eukaryota</taxon>
        <taxon>Fungi</taxon>
        <taxon>Fungi incertae sedis</taxon>
        <taxon>Mucoromycota</taxon>
        <taxon>Mucoromycotina</taxon>
        <taxon>Mucoromycetes</taxon>
        <taxon>Mucorales</taxon>
        <taxon>Mucorineae</taxon>
        <taxon>Rhizopodaceae</taxon>
        <taxon>Rhizopus</taxon>
    </lineage>
</organism>
<dbReference type="EMBL" id="JAANIU010025332">
    <property type="protein sequence ID" value="KAG1521544.1"/>
    <property type="molecule type" value="Genomic_DNA"/>
</dbReference>
<accession>A0A9P6XL99</accession>
<dbReference type="SUPFAM" id="SSF103515">
    <property type="entry name" value="Autotransporter"/>
    <property type="match status" value="1"/>
</dbReference>
<evidence type="ECO:0000313" key="1">
    <source>
        <dbReference type="EMBL" id="KAG1521544.1"/>
    </source>
</evidence>
<reference evidence="1 2" key="1">
    <citation type="journal article" date="2020" name="Microb. Genom.">
        <title>Genetic diversity of clinical and environmental Mucorales isolates obtained from an investigation of mucormycosis cases among solid organ transplant recipients.</title>
        <authorList>
            <person name="Nguyen M.H."/>
            <person name="Kaul D."/>
            <person name="Muto C."/>
            <person name="Cheng S.J."/>
            <person name="Richter R.A."/>
            <person name="Bruno V.M."/>
            <person name="Liu G."/>
            <person name="Beyhan S."/>
            <person name="Sundermann A.J."/>
            <person name="Mounaud S."/>
            <person name="Pasculle A.W."/>
            <person name="Nierman W.C."/>
            <person name="Driscoll E."/>
            <person name="Cumbie R."/>
            <person name="Clancy C.J."/>
            <person name="Dupont C.L."/>
        </authorList>
    </citation>
    <scope>NUCLEOTIDE SEQUENCE [LARGE SCALE GENOMIC DNA]</scope>
    <source>
        <strain evidence="1 2">GL24</strain>
    </source>
</reference>
<dbReference type="Gene3D" id="2.40.128.130">
    <property type="entry name" value="Autotransporter beta-domain"/>
    <property type="match status" value="1"/>
</dbReference>
<protein>
    <submittedName>
        <fullName evidence="1">Uncharacterized protein</fullName>
    </submittedName>
</protein>
<sequence length="75" mass="8268">MSFLSGGDVVTTMQLSGFNTTPFSLKSGMPKTYGNLSAGLEYVTLKGMELKTEYALRGNGQYRDQSLTLRAAYRF</sequence>